<dbReference type="AlphaFoldDB" id="A0A066U5Q0"/>
<organism evidence="1 2">
    <name type="scientific">Amycolatopsis rifamycinica</name>
    <dbReference type="NCBI Taxonomy" id="287986"/>
    <lineage>
        <taxon>Bacteria</taxon>
        <taxon>Bacillati</taxon>
        <taxon>Actinomycetota</taxon>
        <taxon>Actinomycetes</taxon>
        <taxon>Pseudonocardiales</taxon>
        <taxon>Pseudonocardiaceae</taxon>
        <taxon>Amycolatopsis</taxon>
    </lineage>
</organism>
<dbReference type="GO" id="GO:0008967">
    <property type="term" value="F:phosphoglycolate phosphatase activity"/>
    <property type="evidence" value="ECO:0007669"/>
    <property type="project" value="TreeGrafter"/>
</dbReference>
<dbReference type="GO" id="GO:0006281">
    <property type="term" value="P:DNA repair"/>
    <property type="evidence" value="ECO:0007669"/>
    <property type="project" value="TreeGrafter"/>
</dbReference>
<dbReference type="InterPro" id="IPR023214">
    <property type="entry name" value="HAD_sf"/>
</dbReference>
<dbReference type="RefSeq" id="WP_043784229.1">
    <property type="nucleotide sequence ID" value="NZ_JMQI01000052.1"/>
</dbReference>
<dbReference type="NCBIfam" id="TIGR01509">
    <property type="entry name" value="HAD-SF-IA-v3"/>
    <property type="match status" value="1"/>
</dbReference>
<accession>A0A066U5Q0</accession>
<dbReference type="PANTHER" id="PTHR43434:SF1">
    <property type="entry name" value="PHOSPHOGLYCOLATE PHOSPHATASE"/>
    <property type="match status" value="1"/>
</dbReference>
<dbReference type="CDD" id="cd01427">
    <property type="entry name" value="HAD_like"/>
    <property type="match status" value="1"/>
</dbReference>
<dbReference type="Proteomes" id="UP000027345">
    <property type="component" value="Unassembled WGS sequence"/>
</dbReference>
<reference evidence="1 2" key="1">
    <citation type="submission" date="2014-05" db="EMBL/GenBank/DDBJ databases">
        <title>Draft genome sequence of Amycolatopsis rifamycinica DSM 46095.</title>
        <authorList>
            <person name="Lal R."/>
            <person name="Saxena A."/>
            <person name="Kumari R."/>
            <person name="Mukherjee U."/>
            <person name="Singh P."/>
            <person name="Sangwan N."/>
            <person name="Mahato N.K."/>
        </authorList>
    </citation>
    <scope>NUCLEOTIDE SEQUENCE [LARGE SCALE GENOMIC DNA]</scope>
    <source>
        <strain evidence="1 2">DSM 46095</strain>
    </source>
</reference>
<dbReference type="EMBL" id="JMQI01000052">
    <property type="protein sequence ID" value="KDN19459.1"/>
    <property type="molecule type" value="Genomic_DNA"/>
</dbReference>
<dbReference type="NCBIfam" id="TIGR01549">
    <property type="entry name" value="HAD-SF-IA-v1"/>
    <property type="match status" value="1"/>
</dbReference>
<dbReference type="GO" id="GO:0005829">
    <property type="term" value="C:cytosol"/>
    <property type="evidence" value="ECO:0007669"/>
    <property type="project" value="TreeGrafter"/>
</dbReference>
<dbReference type="SFLD" id="SFLDG01129">
    <property type="entry name" value="C1.5:_HAD__Beta-PGM__Phosphata"/>
    <property type="match status" value="1"/>
</dbReference>
<evidence type="ECO:0000313" key="1">
    <source>
        <dbReference type="EMBL" id="KDN19459.1"/>
    </source>
</evidence>
<dbReference type="Gene3D" id="3.40.50.1000">
    <property type="entry name" value="HAD superfamily/HAD-like"/>
    <property type="match status" value="1"/>
</dbReference>
<dbReference type="eggNOG" id="COG0637">
    <property type="taxonomic scope" value="Bacteria"/>
</dbReference>
<dbReference type="SFLD" id="SFLDS00003">
    <property type="entry name" value="Haloacid_Dehalogenase"/>
    <property type="match status" value="1"/>
</dbReference>
<dbReference type="InterPro" id="IPR036412">
    <property type="entry name" value="HAD-like_sf"/>
</dbReference>
<name>A0A066U5Q0_9PSEU</name>
<proteinExistence type="predicted"/>
<comment type="caution">
    <text evidence="1">The sequence shown here is derived from an EMBL/GenBank/DDBJ whole genome shotgun (WGS) entry which is preliminary data.</text>
</comment>
<sequence>MRSADILAQARALLLDFDGPVCSIFAGIPASVVADQLKQVLIDGGHTEMPESVAASADPFDVLRYADALGENEARYVEAAFTAHEVEAVLSAAPTEGAHDLIRAWRASSRPVAIVSNNSAPAINAYLDLYGLRASIDIVSARTKPDTALLKPSPYLLCQTIAALEVAPADCVFIGDSLSDIEAAHAADVRSIGFANKPGKSAKFAVADAVIETVVGLAAVS</sequence>
<evidence type="ECO:0000313" key="2">
    <source>
        <dbReference type="Proteomes" id="UP000027345"/>
    </source>
</evidence>
<dbReference type="PANTHER" id="PTHR43434">
    <property type="entry name" value="PHOSPHOGLYCOLATE PHOSPHATASE"/>
    <property type="match status" value="1"/>
</dbReference>
<dbReference type="InterPro" id="IPR006439">
    <property type="entry name" value="HAD-SF_hydro_IA"/>
</dbReference>
<dbReference type="Pfam" id="PF00702">
    <property type="entry name" value="Hydrolase"/>
    <property type="match status" value="1"/>
</dbReference>
<dbReference type="STRING" id="287986.DV20_25175"/>
<gene>
    <name evidence="1" type="ORF">DV20_25175</name>
</gene>
<dbReference type="InterPro" id="IPR050155">
    <property type="entry name" value="HAD-like_hydrolase_sf"/>
</dbReference>
<dbReference type="SUPFAM" id="SSF56784">
    <property type="entry name" value="HAD-like"/>
    <property type="match status" value="1"/>
</dbReference>
<dbReference type="OrthoDB" id="4547358at2"/>
<keyword evidence="2" id="KW-1185">Reference proteome</keyword>
<protein>
    <submittedName>
        <fullName evidence="1">Haloacid dehalogenase</fullName>
    </submittedName>
</protein>